<evidence type="ECO:0000313" key="5">
    <source>
        <dbReference type="Proteomes" id="UP000578686"/>
    </source>
</evidence>
<dbReference type="InterPro" id="IPR036291">
    <property type="entry name" value="NAD(P)-bd_dom_sf"/>
</dbReference>
<dbReference type="InterPro" id="IPR020904">
    <property type="entry name" value="Sc_DH/Rdtase_CS"/>
</dbReference>
<protein>
    <submittedName>
        <fullName evidence="4">SDR family oxidoreductase</fullName>
    </submittedName>
</protein>
<gene>
    <name evidence="4" type="ORF">HCN56_03455</name>
</gene>
<dbReference type="GO" id="GO:0016616">
    <property type="term" value="F:oxidoreductase activity, acting on the CH-OH group of donors, NAD or NADP as acceptor"/>
    <property type="evidence" value="ECO:0007669"/>
    <property type="project" value="TreeGrafter"/>
</dbReference>
<dbReference type="InterPro" id="IPR053241">
    <property type="entry name" value="NADPH_pterin_aldehyde_rdct"/>
</dbReference>
<dbReference type="PRINTS" id="PR00080">
    <property type="entry name" value="SDRFAMILY"/>
</dbReference>
<dbReference type="PROSITE" id="PS00061">
    <property type="entry name" value="ADH_SHORT"/>
    <property type="match status" value="1"/>
</dbReference>
<comment type="similarity">
    <text evidence="1 2">Belongs to the short-chain dehydrogenases/reductases (SDR) family.</text>
</comment>
<name>A0A7X6CY30_9ACTN</name>
<dbReference type="RefSeq" id="WP_167967963.1">
    <property type="nucleotide sequence ID" value="NZ_BHZG01000023.1"/>
</dbReference>
<reference evidence="4 5" key="1">
    <citation type="submission" date="2020-03" db="EMBL/GenBank/DDBJ databases">
        <title>Draft genome of Streptomyces sp. ventii, isolated from the Axial Seamount in the Pacific Ocean, and resequencing of the two type strains Streptomyces lonarensis strain NCL 716 and Streptomyces bohaiensis strain 11A07.</title>
        <authorList>
            <person name="Loughran R.M."/>
            <person name="Pfannmuller K.M."/>
            <person name="Wasson B.J."/>
            <person name="Deadmond M.C."/>
            <person name="Paddock B.E."/>
            <person name="Koyack M.J."/>
            <person name="Gallegos D.A."/>
            <person name="Mitchell E.A."/>
            <person name="Ushijima B."/>
            <person name="Saw J.H."/>
            <person name="Mcphail K.L."/>
            <person name="Videau P."/>
        </authorList>
    </citation>
    <scope>NUCLEOTIDE SEQUENCE [LARGE SCALE GENOMIC DNA]</scope>
    <source>
        <strain evidence="4 5">NCL716</strain>
    </source>
</reference>
<organism evidence="4 5">
    <name type="scientific">Streptomyces lonarensis</name>
    <dbReference type="NCBI Taxonomy" id="700599"/>
    <lineage>
        <taxon>Bacteria</taxon>
        <taxon>Bacillati</taxon>
        <taxon>Actinomycetota</taxon>
        <taxon>Actinomycetes</taxon>
        <taxon>Kitasatosporales</taxon>
        <taxon>Streptomycetaceae</taxon>
        <taxon>Streptomyces</taxon>
    </lineage>
</organism>
<feature type="region of interest" description="Disordered" evidence="3">
    <location>
        <begin position="227"/>
        <end position="246"/>
    </location>
</feature>
<dbReference type="PANTHER" id="PTHR45267:SF2">
    <property type="entry name" value="NADPH-DEPENDENT PTERIN ALDEHYDE REDUCTASE"/>
    <property type="match status" value="1"/>
</dbReference>
<dbReference type="GO" id="GO:0005829">
    <property type="term" value="C:cytosol"/>
    <property type="evidence" value="ECO:0007669"/>
    <property type="project" value="TreeGrafter"/>
</dbReference>
<evidence type="ECO:0000256" key="1">
    <source>
        <dbReference type="ARBA" id="ARBA00006484"/>
    </source>
</evidence>
<evidence type="ECO:0000313" key="4">
    <source>
        <dbReference type="EMBL" id="NJQ04662.1"/>
    </source>
</evidence>
<keyword evidence="5" id="KW-1185">Reference proteome</keyword>
<dbReference type="SUPFAM" id="SSF51735">
    <property type="entry name" value="NAD(P)-binding Rossmann-fold domains"/>
    <property type="match status" value="1"/>
</dbReference>
<dbReference type="Gene3D" id="3.40.50.720">
    <property type="entry name" value="NAD(P)-binding Rossmann-like Domain"/>
    <property type="match status" value="1"/>
</dbReference>
<evidence type="ECO:0000256" key="3">
    <source>
        <dbReference type="SAM" id="MobiDB-lite"/>
    </source>
</evidence>
<accession>A0A7X6CY30</accession>
<comment type="caution">
    <text evidence="4">The sequence shown here is derived from an EMBL/GenBank/DDBJ whole genome shotgun (WGS) entry which is preliminary data.</text>
</comment>
<dbReference type="InterPro" id="IPR002347">
    <property type="entry name" value="SDR_fam"/>
</dbReference>
<dbReference type="EMBL" id="JAAVJD010000012">
    <property type="protein sequence ID" value="NJQ04662.1"/>
    <property type="molecule type" value="Genomic_DNA"/>
</dbReference>
<dbReference type="PRINTS" id="PR00081">
    <property type="entry name" value="GDHRDH"/>
</dbReference>
<dbReference type="PANTHER" id="PTHR45267">
    <property type="match status" value="1"/>
</dbReference>
<proteinExistence type="inferred from homology"/>
<dbReference type="Proteomes" id="UP000578686">
    <property type="component" value="Unassembled WGS sequence"/>
</dbReference>
<sequence>MRRPADLPLVVISGSTRGMGRALALRFAALGHPVAGCGRDGGAVRRLAAELGPGHVVQAVDTGRAEEVCQWAATVRERLGRPGLVVANAGVVHRQRPAWEVPPAEFEETLRTNVGGVYAMCRAFVPQLAQYGGTFVAVSSGWGRSPRPGLAAYTASKFAVEGFVRAVAGEVPEGVKVLAVAPGSAVDTDGLATCLPDEHTDYPRPEAWAAPAADFLLHGLAEVPGGTTGLSFPDPAPAQPSASGTG</sequence>
<dbReference type="Pfam" id="PF00106">
    <property type="entry name" value="adh_short"/>
    <property type="match status" value="1"/>
</dbReference>
<dbReference type="CDD" id="cd05233">
    <property type="entry name" value="SDR_c"/>
    <property type="match status" value="1"/>
</dbReference>
<evidence type="ECO:0000256" key="2">
    <source>
        <dbReference type="RuleBase" id="RU000363"/>
    </source>
</evidence>
<dbReference type="AlphaFoldDB" id="A0A7X6CY30"/>